<dbReference type="InterPro" id="IPR021847">
    <property type="entry name" value="DUF3443"/>
</dbReference>
<feature type="chain" id="PRO_5019736497" evidence="1">
    <location>
        <begin position="23"/>
        <end position="462"/>
    </location>
</feature>
<dbReference type="Pfam" id="PF11925">
    <property type="entry name" value="DUF3443"/>
    <property type="match status" value="1"/>
</dbReference>
<evidence type="ECO:0000256" key="1">
    <source>
        <dbReference type="SAM" id="SignalP"/>
    </source>
</evidence>
<name>A0A494XAA0_9BURK</name>
<dbReference type="RefSeq" id="WP_121090990.1">
    <property type="nucleotide sequence ID" value="NZ_RBZU01000017.1"/>
</dbReference>
<dbReference type="EMBL" id="RBZU01000017">
    <property type="protein sequence ID" value="RKP45366.1"/>
    <property type="molecule type" value="Genomic_DNA"/>
</dbReference>
<protein>
    <submittedName>
        <fullName evidence="2">DUF3443 family protein</fullName>
    </submittedName>
</protein>
<accession>A0A494XAA0</accession>
<proteinExistence type="predicted"/>
<sequence>MRSIQFLAALAACAVLSAGLSACGGGGGGDSDGSSGSGGQQTSSVLGGTTVTQVIASPGANAAVVTVAQAPAATGTVVANVPMVTVTLCAPGSTTQCTTINNVMVDTGSSGFRVLASALNASSLTSWSTALTPVMAPSPHGTDPLGECMTFADGIAFGSVRSANLTIAGETASNVNIEVIGDPIAPQPTTTQTVSGSGATTINTALSECKSSANQNTTQTLHANAVLGVGTAVDDCSYCHSGTNATPMYYYCASASPYTCTNLAQTTLTSAQVVNNPVTFFPVDNNGVILELPPIASTGASSATGVLVFGIDTESNNQLGGATVLTATTATAQTTEGNITTVYGGQSLTTSFFDSGSNSMFFPSSIATCSDGIFYCPASTQSLSAVVSGQNGNNEAIDFSVANVDTLTASGNYAFNDQAGTTTYFGDNTTFDWGLPAFYGRNIYTGITGKTAGGYTGPFYAF</sequence>
<evidence type="ECO:0000313" key="2">
    <source>
        <dbReference type="EMBL" id="RKP45366.1"/>
    </source>
</evidence>
<keyword evidence="3" id="KW-1185">Reference proteome</keyword>
<dbReference type="OrthoDB" id="5289858at2"/>
<dbReference type="Proteomes" id="UP000270342">
    <property type="component" value="Unassembled WGS sequence"/>
</dbReference>
<evidence type="ECO:0000313" key="3">
    <source>
        <dbReference type="Proteomes" id="UP000270342"/>
    </source>
</evidence>
<gene>
    <name evidence="2" type="ORF">D7S86_26370</name>
</gene>
<keyword evidence="1" id="KW-0732">Signal</keyword>
<organism evidence="2 3">
    <name type="scientific">Pararobbsia silviterrae</name>
    <dbReference type="NCBI Taxonomy" id="1792498"/>
    <lineage>
        <taxon>Bacteria</taxon>
        <taxon>Pseudomonadati</taxon>
        <taxon>Pseudomonadota</taxon>
        <taxon>Betaproteobacteria</taxon>
        <taxon>Burkholderiales</taxon>
        <taxon>Burkholderiaceae</taxon>
        <taxon>Pararobbsia</taxon>
    </lineage>
</organism>
<comment type="caution">
    <text evidence="2">The sequence shown here is derived from an EMBL/GenBank/DDBJ whole genome shotgun (WGS) entry which is preliminary data.</text>
</comment>
<dbReference type="PROSITE" id="PS51257">
    <property type="entry name" value="PROKAR_LIPOPROTEIN"/>
    <property type="match status" value="1"/>
</dbReference>
<feature type="signal peptide" evidence="1">
    <location>
        <begin position="1"/>
        <end position="22"/>
    </location>
</feature>
<reference evidence="2 3" key="1">
    <citation type="submission" date="2018-10" db="EMBL/GenBank/DDBJ databases">
        <title>Robbsia sp. DHC34, isolated from soil.</title>
        <authorList>
            <person name="Gao Z.-H."/>
            <person name="Qiu L.-H."/>
        </authorList>
    </citation>
    <scope>NUCLEOTIDE SEQUENCE [LARGE SCALE GENOMIC DNA]</scope>
    <source>
        <strain evidence="2 3">DHC34</strain>
    </source>
</reference>
<dbReference type="AlphaFoldDB" id="A0A494XAA0"/>